<keyword evidence="1" id="KW-0812">Transmembrane</keyword>
<gene>
    <name evidence="2" type="ORF">KCTCHS21_45040</name>
</gene>
<evidence type="ECO:0000256" key="1">
    <source>
        <dbReference type="SAM" id="Phobius"/>
    </source>
</evidence>
<protein>
    <submittedName>
        <fullName evidence="2">Uncharacterized protein</fullName>
    </submittedName>
</protein>
<reference evidence="2 3" key="1">
    <citation type="submission" date="2019-01" db="EMBL/GenBank/DDBJ databases">
        <title>Complete genome sequence of Cohnella hallensis HS21 isolated from Korean fir (Abies koreana) rhizospheric soil.</title>
        <authorList>
            <person name="Jiang L."/>
            <person name="Kang S.W."/>
            <person name="Kim S."/>
            <person name="Jung J."/>
            <person name="Kim C.Y."/>
            <person name="Kim D.H."/>
            <person name="Kim S.W."/>
            <person name="Lee J."/>
        </authorList>
    </citation>
    <scope>NUCLEOTIDE SEQUENCE [LARGE SCALE GENOMIC DNA]</scope>
    <source>
        <strain evidence="2 3">HS21</strain>
    </source>
</reference>
<keyword evidence="1" id="KW-1133">Transmembrane helix</keyword>
<organism evidence="2 3">
    <name type="scientific">Cohnella abietis</name>
    <dbReference type="NCBI Taxonomy" id="2507935"/>
    <lineage>
        <taxon>Bacteria</taxon>
        <taxon>Bacillati</taxon>
        <taxon>Bacillota</taxon>
        <taxon>Bacilli</taxon>
        <taxon>Bacillales</taxon>
        <taxon>Paenibacillaceae</taxon>
        <taxon>Cohnella</taxon>
    </lineage>
</organism>
<keyword evidence="3" id="KW-1185">Reference proteome</keyword>
<dbReference type="EMBL" id="AP019400">
    <property type="protein sequence ID" value="BBI35105.1"/>
    <property type="molecule type" value="Genomic_DNA"/>
</dbReference>
<dbReference type="KEGG" id="cohn:KCTCHS21_45040"/>
<evidence type="ECO:0000313" key="2">
    <source>
        <dbReference type="EMBL" id="BBI35105.1"/>
    </source>
</evidence>
<proteinExistence type="predicted"/>
<dbReference type="OrthoDB" id="2628827at2"/>
<sequence length="215" mass="23951">MENDLNLFEPIPKQAKESKFRTVMLIVSFVIALASLAGVALLYAKNGELQTASERQQTLIDDQKSEITAIRKSAASFKETAAKIVGVEERTFELARGIFILYMQHDMEGGVVTDDFTVEKLSLDVQDNGKLSITIDVDNQPQMSLLYNGQGSYELADRELRAKSTALIRIVKARYLNSFTKGLPEWNDKGVFLTVKNYEIGDTRSGTFTLAGDKK</sequence>
<dbReference type="RefSeq" id="WP_130613499.1">
    <property type="nucleotide sequence ID" value="NZ_AP019400.1"/>
</dbReference>
<evidence type="ECO:0000313" key="3">
    <source>
        <dbReference type="Proteomes" id="UP000289856"/>
    </source>
</evidence>
<feature type="transmembrane region" description="Helical" evidence="1">
    <location>
        <begin position="23"/>
        <end position="44"/>
    </location>
</feature>
<dbReference type="AlphaFoldDB" id="A0A3T1DAJ7"/>
<dbReference type="Proteomes" id="UP000289856">
    <property type="component" value="Chromosome"/>
</dbReference>
<keyword evidence="1" id="KW-0472">Membrane</keyword>
<name>A0A3T1DAJ7_9BACL</name>
<accession>A0A3T1DAJ7</accession>